<accession>A0A1D3TKV8</accession>
<feature type="compositionally biased region" description="Basic residues" evidence="1">
    <location>
        <begin position="15"/>
        <end position="33"/>
    </location>
</feature>
<feature type="compositionally biased region" description="Basic and acidic residues" evidence="1">
    <location>
        <begin position="348"/>
        <end position="368"/>
    </location>
</feature>
<dbReference type="OrthoDB" id="372820at2759"/>
<keyword evidence="3" id="KW-1185">Reference proteome</keyword>
<feature type="region of interest" description="Disordered" evidence="1">
    <location>
        <begin position="892"/>
        <end position="914"/>
    </location>
</feature>
<proteinExistence type="predicted"/>
<feature type="compositionally biased region" description="Basic and acidic residues" evidence="1">
    <location>
        <begin position="895"/>
        <end position="911"/>
    </location>
</feature>
<feature type="compositionally biased region" description="Basic and acidic residues" evidence="1">
    <location>
        <begin position="123"/>
        <end position="136"/>
    </location>
</feature>
<evidence type="ECO:0000313" key="3">
    <source>
        <dbReference type="Proteomes" id="UP000242942"/>
    </source>
</evidence>
<feature type="compositionally biased region" description="Basic residues" evidence="1">
    <location>
        <begin position="369"/>
        <end position="380"/>
    </location>
</feature>
<evidence type="ECO:0000256" key="1">
    <source>
        <dbReference type="SAM" id="MobiDB-lite"/>
    </source>
</evidence>
<protein>
    <submittedName>
        <fullName evidence="2">Uncharacterized protein</fullName>
    </submittedName>
</protein>
<gene>
    <name evidence="2" type="primary">PocGH01_12047200</name>
    <name evidence="2" type="ORF">POCGH01_12047200</name>
</gene>
<dbReference type="AlphaFoldDB" id="A0A1D3TKV8"/>
<feature type="compositionally biased region" description="Basic and acidic residues" evidence="1">
    <location>
        <begin position="34"/>
        <end position="47"/>
    </location>
</feature>
<feature type="compositionally biased region" description="Basic and acidic residues" evidence="1">
    <location>
        <begin position="259"/>
        <end position="285"/>
    </location>
</feature>
<organism evidence="2 3">
    <name type="scientific">Plasmodium ovale</name>
    <name type="common">malaria parasite P. ovale</name>
    <dbReference type="NCBI Taxonomy" id="36330"/>
    <lineage>
        <taxon>Eukaryota</taxon>
        <taxon>Sar</taxon>
        <taxon>Alveolata</taxon>
        <taxon>Apicomplexa</taxon>
        <taxon>Aconoidasida</taxon>
        <taxon>Haemosporida</taxon>
        <taxon>Plasmodiidae</taxon>
        <taxon>Plasmodium</taxon>
        <taxon>Plasmodium (Plasmodium)</taxon>
    </lineage>
</organism>
<feature type="region of interest" description="Disordered" evidence="1">
    <location>
        <begin position="672"/>
        <end position="751"/>
    </location>
</feature>
<feature type="compositionally biased region" description="Basic and acidic residues" evidence="1">
    <location>
        <begin position="711"/>
        <end position="743"/>
    </location>
</feature>
<reference evidence="2 3" key="1">
    <citation type="submission" date="2016-06" db="EMBL/GenBank/DDBJ databases">
        <authorList>
            <consortium name="Pathogen Informatics"/>
        </authorList>
    </citation>
    <scope>NUCLEOTIDE SEQUENCE [LARGE SCALE GENOMIC DNA]</scope>
    <source>
        <strain evidence="2">PocGH01</strain>
    </source>
</reference>
<dbReference type="Proteomes" id="UP000242942">
    <property type="component" value="Chromosome 12"/>
</dbReference>
<feature type="compositionally biased region" description="Polar residues" evidence="1">
    <location>
        <begin position="696"/>
        <end position="705"/>
    </location>
</feature>
<feature type="region of interest" description="Disordered" evidence="1">
    <location>
        <begin position="344"/>
        <end position="401"/>
    </location>
</feature>
<feature type="compositionally biased region" description="Polar residues" evidence="1">
    <location>
        <begin position="943"/>
        <end position="952"/>
    </location>
</feature>
<feature type="region of interest" description="Disordered" evidence="1">
    <location>
        <begin position="941"/>
        <end position="968"/>
    </location>
</feature>
<feature type="compositionally biased region" description="Basic and acidic residues" evidence="1">
    <location>
        <begin position="684"/>
        <end position="693"/>
    </location>
</feature>
<name>A0A1D3TKV8_PLAOA</name>
<dbReference type="EMBL" id="LT594593">
    <property type="protein sequence ID" value="SCP05606.1"/>
    <property type="molecule type" value="Genomic_DNA"/>
</dbReference>
<feature type="region of interest" description="Disordered" evidence="1">
    <location>
        <begin position="211"/>
        <end position="310"/>
    </location>
</feature>
<evidence type="ECO:0000313" key="2">
    <source>
        <dbReference type="EMBL" id="SCP05606.1"/>
    </source>
</evidence>
<sequence>MDSPLFDNSEEHNSNRRKKKEKEKKKNKSKSSKKKESEKKECDEHEVGQYPLESIPLAGKKKKKKKKKDNEKEEVNPGEEANGETAKGAMYMDSPDSKEVEADTLPMSSTEKEKKKKIKKKTKVEVKGGKADKEKEEGNEEDIYMEGPANRSTNQCNVSDVRKASTDNECAEGTIFQKRDIQDYRNSLLMESYKEGEERIEEGRIIHLESETLGQDTNTQKTKISRGEKGKKKKRNKDCSEGMHGKVILRIDNSEPMPEETHEKGNAEWQAEAKHGRNDNPHQDKASTGCSSHGQEEKDLEIASNTENLILMEEEQEKERYLKREEENLFFEKHHLSEITQDLLTTDIKSDGIKEKKKEYRTKEDHTKREKMKKEKRKKDTSKGKDEKHNEVVAEHKSREEMPRLETNYCEIEEEPKERSDSFAHIDRNENNDEAETSMGISALSKIYDAGNMKHLETHESKMCVANSLQAISSTSLESVKSDEGSPAYEKFSYSDKIKTFDLLSYVRSNITNYRNILQEENLEIYERKCVEEIISFHKLKLKMLKKKEREFTISRNVDSFVEDEKKQNSSNSSEESKEKIIKNYEQFNSSNIDESDEHGHTISRKDSCKHKVTKKKETYNMLGIGNKCASTEEDRELRDKMGEKIVSNEILYANRSLDVFHNSQKEDVFSCIKGNPGKRRNKGREYHPRDYTPEDNPSSENIPNGYNAETGEKRGRGKRIMIEKGKKEETLSENADVEKDENPSNSGGSGKNIFETIFNFYVGDLDEDRNRNNDEFDGKREDAKKVKGMDLELFLHFAKHYKIIKSLLTKNELEKIFLNESKGYIYIQHKHFKKVLMLCAQNAFTKPPHKVNFTDTKKIYISLISWLSNNAPDNQKKAILKIFPLTNSTVSNENSRKMDSQKNDTKKMSDTKNSILKSRQSSICVNENKKKFKNNFSLSSSQKYDLSPSNSEKPKYARYNSSANLRK</sequence>
<dbReference type="VEuPathDB" id="PlasmoDB:PocGH01_12047200"/>
<feature type="region of interest" description="Disordered" evidence="1">
    <location>
        <begin position="1"/>
        <end position="165"/>
    </location>
</feature>
<feature type="compositionally biased region" description="Basic and acidic residues" evidence="1">
    <location>
        <begin position="381"/>
        <end position="401"/>
    </location>
</feature>